<dbReference type="InParanoid" id="A0A165GPS8"/>
<evidence type="ECO:0000313" key="2">
    <source>
        <dbReference type="Proteomes" id="UP000076842"/>
    </source>
</evidence>
<name>A0A165GPS8_9BASI</name>
<proteinExistence type="predicted"/>
<sequence length="102" mass="11152">MKGCQKQFMTLAGAVLHLESGGCCSGVDRAKVDHYMFAHDTRHVVTSATARMYRCPNRACATEKLKLGAIYQHVQMGSGGANRFAKVRNVLESFVSGMGELR</sequence>
<organism evidence="1 2">
    <name type="scientific">Calocera cornea HHB12733</name>
    <dbReference type="NCBI Taxonomy" id="1353952"/>
    <lineage>
        <taxon>Eukaryota</taxon>
        <taxon>Fungi</taxon>
        <taxon>Dikarya</taxon>
        <taxon>Basidiomycota</taxon>
        <taxon>Agaricomycotina</taxon>
        <taxon>Dacrymycetes</taxon>
        <taxon>Dacrymycetales</taxon>
        <taxon>Dacrymycetaceae</taxon>
        <taxon>Calocera</taxon>
    </lineage>
</organism>
<protein>
    <recommendedName>
        <fullName evidence="3">C2H2-type domain-containing protein</fullName>
    </recommendedName>
</protein>
<keyword evidence="2" id="KW-1185">Reference proteome</keyword>
<dbReference type="OrthoDB" id="6077919at2759"/>
<gene>
    <name evidence="1" type="ORF">CALCODRAFT_242445</name>
</gene>
<dbReference type="EMBL" id="KV423952">
    <property type="protein sequence ID" value="KZT58322.1"/>
    <property type="molecule type" value="Genomic_DNA"/>
</dbReference>
<dbReference type="AlphaFoldDB" id="A0A165GPS8"/>
<dbReference type="Proteomes" id="UP000076842">
    <property type="component" value="Unassembled WGS sequence"/>
</dbReference>
<accession>A0A165GPS8</accession>
<evidence type="ECO:0008006" key="3">
    <source>
        <dbReference type="Google" id="ProtNLM"/>
    </source>
</evidence>
<evidence type="ECO:0000313" key="1">
    <source>
        <dbReference type="EMBL" id="KZT58322.1"/>
    </source>
</evidence>
<reference evidence="1 2" key="1">
    <citation type="journal article" date="2016" name="Mol. Biol. Evol.">
        <title>Comparative Genomics of Early-Diverging Mushroom-Forming Fungi Provides Insights into the Origins of Lignocellulose Decay Capabilities.</title>
        <authorList>
            <person name="Nagy L.G."/>
            <person name="Riley R."/>
            <person name="Tritt A."/>
            <person name="Adam C."/>
            <person name="Daum C."/>
            <person name="Floudas D."/>
            <person name="Sun H."/>
            <person name="Yadav J.S."/>
            <person name="Pangilinan J."/>
            <person name="Larsson K.H."/>
            <person name="Matsuura K."/>
            <person name="Barry K."/>
            <person name="Labutti K."/>
            <person name="Kuo R."/>
            <person name="Ohm R.A."/>
            <person name="Bhattacharya S.S."/>
            <person name="Shirouzu T."/>
            <person name="Yoshinaga Y."/>
            <person name="Martin F.M."/>
            <person name="Grigoriev I.V."/>
            <person name="Hibbett D.S."/>
        </authorList>
    </citation>
    <scope>NUCLEOTIDE SEQUENCE [LARGE SCALE GENOMIC DNA]</scope>
    <source>
        <strain evidence="1 2">HHB12733</strain>
    </source>
</reference>